<comment type="similarity">
    <text evidence="2">Belongs to the NAD(P)-dependent epimerase/dehydratase family.</text>
</comment>
<proteinExistence type="inferred from homology"/>
<evidence type="ECO:0000313" key="5">
    <source>
        <dbReference type="Proteomes" id="UP001555786"/>
    </source>
</evidence>
<evidence type="ECO:0000256" key="2">
    <source>
        <dbReference type="ARBA" id="ARBA00007637"/>
    </source>
</evidence>
<evidence type="ECO:0000313" key="4">
    <source>
        <dbReference type="EMBL" id="MEW9304485.1"/>
    </source>
</evidence>
<keyword evidence="4" id="KW-0456">Lyase</keyword>
<dbReference type="NCBIfam" id="TIGR02622">
    <property type="entry name" value="CDP_4_6_dhtase"/>
    <property type="match status" value="1"/>
</dbReference>
<dbReference type="InterPro" id="IPR036291">
    <property type="entry name" value="NAD(P)-bd_dom_sf"/>
</dbReference>
<comment type="pathway">
    <text evidence="1">Bacterial outer membrane biogenesis; LPS O-antigen biosynthesis.</text>
</comment>
<dbReference type="Gene3D" id="3.90.25.10">
    <property type="entry name" value="UDP-galactose 4-epimerase, domain 1"/>
    <property type="match status" value="1"/>
</dbReference>
<reference evidence="4 5" key="1">
    <citation type="submission" date="2024-07" db="EMBL/GenBank/DDBJ databases">
        <title>Description of Labrys sedimenti sp. nov., isolated from a diclofenac-degrading enrichment culture.</title>
        <authorList>
            <person name="Tancsics A."/>
            <person name="Csepanyi A."/>
        </authorList>
    </citation>
    <scope>NUCLEOTIDE SEQUENCE [LARGE SCALE GENOMIC DNA]</scope>
    <source>
        <strain evidence="4 5">LMG 23578</strain>
    </source>
</reference>
<gene>
    <name evidence="4" type="primary">rfbG</name>
    <name evidence="4" type="ORF">ABXS05_02980</name>
</gene>
<dbReference type="Pfam" id="PF01370">
    <property type="entry name" value="Epimerase"/>
    <property type="match status" value="1"/>
</dbReference>
<dbReference type="PANTHER" id="PTHR43000">
    <property type="entry name" value="DTDP-D-GLUCOSE 4,6-DEHYDRATASE-RELATED"/>
    <property type="match status" value="1"/>
</dbReference>
<evidence type="ECO:0000256" key="1">
    <source>
        <dbReference type="ARBA" id="ARBA00005125"/>
    </source>
</evidence>
<feature type="domain" description="NAD-dependent epimerase/dehydratase" evidence="3">
    <location>
        <begin position="21"/>
        <end position="256"/>
    </location>
</feature>
<dbReference type="EC" id="4.2.1.45" evidence="4"/>
<keyword evidence="5" id="KW-1185">Reference proteome</keyword>
<organism evidence="4 5">
    <name type="scientific">Labrys neptuniae</name>
    <dbReference type="NCBI Taxonomy" id="376174"/>
    <lineage>
        <taxon>Bacteria</taxon>
        <taxon>Pseudomonadati</taxon>
        <taxon>Pseudomonadota</taxon>
        <taxon>Alphaproteobacteria</taxon>
        <taxon>Hyphomicrobiales</taxon>
        <taxon>Xanthobacteraceae</taxon>
        <taxon>Labrys</taxon>
    </lineage>
</organism>
<comment type="caution">
    <text evidence="4">The sequence shown here is derived from an EMBL/GenBank/DDBJ whole genome shotgun (WGS) entry which is preliminary data.</text>
</comment>
<dbReference type="EMBL" id="JBFNQD010000001">
    <property type="protein sequence ID" value="MEW9304485.1"/>
    <property type="molecule type" value="Genomic_DNA"/>
</dbReference>
<dbReference type="Proteomes" id="UP001555786">
    <property type="component" value="Unassembled WGS sequence"/>
</dbReference>
<accession>A0ABV3PFS9</accession>
<dbReference type="InterPro" id="IPR013445">
    <property type="entry name" value="CDP_4_6_deHydtase"/>
</dbReference>
<protein>
    <submittedName>
        <fullName evidence="4">CDP-glucose 4,6-dehydratase</fullName>
        <ecNumber evidence="4">4.2.1.45</ecNumber>
    </submittedName>
</protein>
<evidence type="ECO:0000259" key="3">
    <source>
        <dbReference type="Pfam" id="PF01370"/>
    </source>
</evidence>
<dbReference type="RefSeq" id="WP_367622847.1">
    <property type="nucleotide sequence ID" value="NZ_JBFNQD010000001.1"/>
</dbReference>
<dbReference type="InterPro" id="IPR001509">
    <property type="entry name" value="Epimerase_deHydtase"/>
</dbReference>
<dbReference type="GO" id="GO:0047733">
    <property type="term" value="F:CDP-glucose 4,6-dehydratase activity"/>
    <property type="evidence" value="ECO:0007669"/>
    <property type="project" value="UniProtKB-EC"/>
</dbReference>
<dbReference type="Gene3D" id="3.40.50.720">
    <property type="entry name" value="NAD(P)-binding Rossmann-like Domain"/>
    <property type="match status" value="1"/>
</dbReference>
<dbReference type="SUPFAM" id="SSF51735">
    <property type="entry name" value="NAD(P)-binding Rossmann-fold domains"/>
    <property type="match status" value="1"/>
</dbReference>
<sequence>MSEALAAGALPSPAFWRGKKVLLTGHTGFKGSWMALWLHRLGAEVTGFALPPAADQPLFAAAGVNSAIRSVLGDLRDAEAVREAVEAAQPQIVLHLAAQALVRRSLADPIETFGSNVMGTVHLLEALRSRPGLACILAVTSDKVYLNQEEGSAFREDDKLGGKDPYSASKAAAEIVTYAYARSFFDKAAVPVATARGGNVIGGGDHSADRLVPDIVRAVRSGRPLELRHPEATRPWQHVLDCVNGYLIYAERLASVADTPRALNFGPDPSRPLPVSAVADAVFQALGRKPDWVHKPVPGSIEMKALTVNSDLARRLLGWQDRLAGPSSLEWTAQWYAAEAAGQDMHAFTLDQISRFSTP</sequence>
<name>A0ABV3PFS9_9HYPH</name>